<reference evidence="2" key="1">
    <citation type="submission" date="2017-01" db="EMBL/GenBank/DDBJ databases">
        <authorList>
            <person name="Wolfgang W.J."/>
            <person name="Cole J."/>
            <person name="Wroblewski D."/>
            <person name="Mcginnis J."/>
            <person name="Musser K.A."/>
        </authorList>
    </citation>
    <scope>NUCLEOTIDE SEQUENCE [LARGE SCALE GENOMIC DNA]</scope>
    <source>
        <strain evidence="2">DSM 19151</strain>
    </source>
</reference>
<gene>
    <name evidence="1" type="ORF">BWD09_04360</name>
</gene>
<sequence>MNRPDKGEADKAVMQKLWGLGSKISKNDDKLLIYLLKTSTKSSAKITESKFRQILRFSHLI</sequence>
<accession>A0A1X3DEC4</accession>
<evidence type="ECO:0000313" key="2">
    <source>
        <dbReference type="Proteomes" id="UP000193118"/>
    </source>
</evidence>
<keyword evidence="2" id="KW-1185">Reference proteome</keyword>
<proteinExistence type="predicted"/>
<comment type="caution">
    <text evidence="1">The sequence shown here is derived from an EMBL/GenBank/DDBJ whole genome shotgun (WGS) entry which is preliminary data.</text>
</comment>
<dbReference type="AlphaFoldDB" id="A0A1X3DEC4"/>
<protein>
    <submittedName>
        <fullName evidence="1">Uncharacterized protein</fullName>
    </submittedName>
</protein>
<organism evidence="1 2">
    <name type="scientific">Neisseria dentiae</name>
    <dbReference type="NCBI Taxonomy" id="194197"/>
    <lineage>
        <taxon>Bacteria</taxon>
        <taxon>Pseudomonadati</taxon>
        <taxon>Pseudomonadota</taxon>
        <taxon>Betaproteobacteria</taxon>
        <taxon>Neisseriales</taxon>
        <taxon>Neisseriaceae</taxon>
        <taxon>Neisseria</taxon>
    </lineage>
</organism>
<dbReference type="Proteomes" id="UP000193118">
    <property type="component" value="Unassembled WGS sequence"/>
</dbReference>
<dbReference type="EMBL" id="MTBO01000007">
    <property type="protein sequence ID" value="OSI17827.1"/>
    <property type="molecule type" value="Genomic_DNA"/>
</dbReference>
<evidence type="ECO:0000313" key="1">
    <source>
        <dbReference type="EMBL" id="OSI17827.1"/>
    </source>
</evidence>
<name>A0A1X3DEC4_9NEIS</name>